<evidence type="ECO:0000256" key="4">
    <source>
        <dbReference type="RuleBase" id="RU003744"/>
    </source>
</evidence>
<evidence type="ECO:0000313" key="9">
    <source>
        <dbReference type="Proteomes" id="UP000653056"/>
    </source>
</evidence>
<gene>
    <name evidence="8" type="primary">glnH</name>
    <name evidence="8" type="ORF">GCM10007160_08470</name>
</gene>
<dbReference type="SMART" id="SM00079">
    <property type="entry name" value="PBPe"/>
    <property type="match status" value="1"/>
</dbReference>
<keyword evidence="9" id="KW-1185">Reference proteome</keyword>
<dbReference type="PANTHER" id="PTHR35936:SF38">
    <property type="entry name" value="GLUTAMINE-BINDING PERIPLASMIC PROTEIN"/>
    <property type="match status" value="1"/>
</dbReference>
<evidence type="ECO:0000313" key="8">
    <source>
        <dbReference type="EMBL" id="GGX83546.1"/>
    </source>
</evidence>
<dbReference type="SUPFAM" id="SSF53850">
    <property type="entry name" value="Periplasmic binding protein-like II"/>
    <property type="match status" value="1"/>
</dbReference>
<comment type="similarity">
    <text evidence="2 4">Belongs to the bacterial solute-binding protein 3 family.</text>
</comment>
<dbReference type="PANTHER" id="PTHR35936">
    <property type="entry name" value="MEMBRANE-BOUND LYTIC MUREIN TRANSGLYCOSYLASE F"/>
    <property type="match status" value="1"/>
</dbReference>
<dbReference type="RefSeq" id="WP_189466538.1">
    <property type="nucleotide sequence ID" value="NZ_BMXS01000003.1"/>
</dbReference>
<feature type="chain" id="PRO_5045041705" evidence="5">
    <location>
        <begin position="33"/>
        <end position="262"/>
    </location>
</feature>
<evidence type="ECO:0000256" key="2">
    <source>
        <dbReference type="ARBA" id="ARBA00010333"/>
    </source>
</evidence>
<sequence>MKLHLVIHRTFKTTSLLAAMALGLGLSAQAIAQEPVVNVVTDPSFVPFEMMDQESGEMVGFDMDIIREVADRAGFEINLTTMDFNGIIPAVQTGNQEIAIAGITITEERAKIVDYSDPYYDSGLQILVRADNDNVNTIEDLGGMSIATKIGSTSHDFLQRQFSDDTDITPYPGTSDMYMALLGGSVDAVLYDAPNVGYFSKTRGEGRTKVVGPLYEGQQYGIVFHKGSEWLEPTNEALAAMREDGTYDEIYAKWFGSAPSDE</sequence>
<dbReference type="EMBL" id="BMXS01000003">
    <property type="protein sequence ID" value="GGX83546.1"/>
    <property type="molecule type" value="Genomic_DNA"/>
</dbReference>
<accession>A0ABQ2YH43</accession>
<feature type="domain" description="Ionotropic glutamate receptor C-terminal" evidence="7">
    <location>
        <begin position="36"/>
        <end position="257"/>
    </location>
</feature>
<dbReference type="InterPro" id="IPR001320">
    <property type="entry name" value="Iontro_rcpt_C"/>
</dbReference>
<dbReference type="InterPro" id="IPR001638">
    <property type="entry name" value="Solute-binding_3/MltF_N"/>
</dbReference>
<reference evidence="9" key="1">
    <citation type="journal article" date="2019" name="Int. J. Syst. Evol. Microbiol.">
        <title>The Global Catalogue of Microorganisms (GCM) 10K type strain sequencing project: providing services to taxonomists for standard genome sequencing and annotation.</title>
        <authorList>
            <consortium name="The Broad Institute Genomics Platform"/>
            <consortium name="The Broad Institute Genome Sequencing Center for Infectious Disease"/>
            <person name="Wu L."/>
            <person name="Ma J."/>
        </authorList>
    </citation>
    <scope>NUCLEOTIDE SEQUENCE [LARGE SCALE GENOMIC DNA]</scope>
    <source>
        <strain evidence="9">KCTC 22228</strain>
    </source>
</reference>
<dbReference type="InterPro" id="IPR018313">
    <property type="entry name" value="SBP_3_CS"/>
</dbReference>
<evidence type="ECO:0000256" key="3">
    <source>
        <dbReference type="ARBA" id="ARBA00022729"/>
    </source>
</evidence>
<dbReference type="PROSITE" id="PS01039">
    <property type="entry name" value="SBP_BACTERIAL_3"/>
    <property type="match status" value="1"/>
</dbReference>
<evidence type="ECO:0000259" key="7">
    <source>
        <dbReference type="SMART" id="SM00079"/>
    </source>
</evidence>
<dbReference type="Proteomes" id="UP000653056">
    <property type="component" value="Unassembled WGS sequence"/>
</dbReference>
<proteinExistence type="inferred from homology"/>
<feature type="signal peptide" evidence="5">
    <location>
        <begin position="1"/>
        <end position="32"/>
    </location>
</feature>
<dbReference type="Gene3D" id="3.40.190.10">
    <property type="entry name" value="Periplasmic binding protein-like II"/>
    <property type="match status" value="2"/>
</dbReference>
<comment type="caution">
    <text evidence="8">The sequence shown here is derived from an EMBL/GenBank/DDBJ whole genome shotgun (WGS) entry which is preliminary data.</text>
</comment>
<comment type="subcellular location">
    <subcellularLocation>
        <location evidence="1">Cell envelope</location>
    </subcellularLocation>
</comment>
<organism evidence="8 9">
    <name type="scientific">Litchfieldella qijiaojingensis</name>
    <dbReference type="NCBI Taxonomy" id="980347"/>
    <lineage>
        <taxon>Bacteria</taxon>
        <taxon>Pseudomonadati</taxon>
        <taxon>Pseudomonadota</taxon>
        <taxon>Gammaproteobacteria</taxon>
        <taxon>Oceanospirillales</taxon>
        <taxon>Halomonadaceae</taxon>
        <taxon>Litchfieldella</taxon>
    </lineage>
</organism>
<name>A0ABQ2YH43_9GAMM</name>
<evidence type="ECO:0000256" key="1">
    <source>
        <dbReference type="ARBA" id="ARBA00004196"/>
    </source>
</evidence>
<protein>
    <submittedName>
        <fullName evidence="8">Amino acid ABC transporter substrate-binding protein</fullName>
    </submittedName>
</protein>
<keyword evidence="3 5" id="KW-0732">Signal</keyword>
<evidence type="ECO:0000256" key="5">
    <source>
        <dbReference type="SAM" id="SignalP"/>
    </source>
</evidence>
<feature type="domain" description="Solute-binding protein family 3/N-terminal" evidence="6">
    <location>
        <begin position="36"/>
        <end position="258"/>
    </location>
</feature>
<dbReference type="SMART" id="SM00062">
    <property type="entry name" value="PBPb"/>
    <property type="match status" value="1"/>
</dbReference>
<dbReference type="Pfam" id="PF00497">
    <property type="entry name" value="SBP_bac_3"/>
    <property type="match status" value="1"/>
</dbReference>
<evidence type="ECO:0000259" key="6">
    <source>
        <dbReference type="SMART" id="SM00062"/>
    </source>
</evidence>